<keyword evidence="2" id="KW-1185">Reference proteome</keyword>
<sequence length="202" mass="21984">MRQQATRELLAYWSRLRGTRPAPDRAEIDLAAIRGSLADLFVLDLDAARQFPFLMAGTRLNAFFCAELLGRSFLSLWGPQDARSIAAGLLTVVDSACPIIAASAAHPEGYRDADIEILLLPLRHAGLSQARILGLATPAVQPPWAGLLPVPHLALRAMRTVEVETGWARSADTSLFPDAPHVWSAHRPADIRGHLRIFDGGK</sequence>
<dbReference type="OrthoDB" id="8480244at2"/>
<dbReference type="PIRSF" id="PIRSF031878">
    <property type="entry name" value="UCP031878"/>
    <property type="match status" value="1"/>
</dbReference>
<name>A0A3D9YZ57_9HYPH</name>
<organism evidence="1 2">
    <name type="scientific">Methylovirgula ligni</name>
    <dbReference type="NCBI Taxonomy" id="569860"/>
    <lineage>
        <taxon>Bacteria</taxon>
        <taxon>Pseudomonadati</taxon>
        <taxon>Pseudomonadota</taxon>
        <taxon>Alphaproteobacteria</taxon>
        <taxon>Hyphomicrobiales</taxon>
        <taxon>Beijerinckiaceae</taxon>
        <taxon>Methylovirgula</taxon>
    </lineage>
</organism>
<evidence type="ECO:0000313" key="2">
    <source>
        <dbReference type="Proteomes" id="UP000256900"/>
    </source>
</evidence>
<dbReference type="AlphaFoldDB" id="A0A3D9YZ57"/>
<dbReference type="InterPro" id="IPR009922">
    <property type="entry name" value="DUF1457"/>
</dbReference>
<reference evidence="1 2" key="1">
    <citation type="submission" date="2018-08" db="EMBL/GenBank/DDBJ databases">
        <title>Genomic Encyclopedia of Type Strains, Phase IV (KMG-IV): sequencing the most valuable type-strain genomes for metagenomic binning, comparative biology and taxonomic classification.</title>
        <authorList>
            <person name="Goeker M."/>
        </authorList>
    </citation>
    <scope>NUCLEOTIDE SEQUENCE [LARGE SCALE GENOMIC DNA]</scope>
    <source>
        <strain evidence="1 2">BW863</strain>
    </source>
</reference>
<accession>A0A3D9YZ57</accession>
<evidence type="ECO:0008006" key="3">
    <source>
        <dbReference type="Google" id="ProtNLM"/>
    </source>
</evidence>
<protein>
    <recommendedName>
        <fullName evidence="3">PAS domain-containing protein</fullName>
    </recommendedName>
</protein>
<evidence type="ECO:0000313" key="1">
    <source>
        <dbReference type="EMBL" id="REF86162.1"/>
    </source>
</evidence>
<proteinExistence type="predicted"/>
<dbReference type="RefSeq" id="WP_115836728.1">
    <property type="nucleotide sequence ID" value="NZ_CP025086.1"/>
</dbReference>
<dbReference type="EMBL" id="QUMO01000003">
    <property type="protein sequence ID" value="REF86162.1"/>
    <property type="molecule type" value="Genomic_DNA"/>
</dbReference>
<gene>
    <name evidence="1" type="ORF">DES32_2208</name>
</gene>
<dbReference type="Proteomes" id="UP000256900">
    <property type="component" value="Unassembled WGS sequence"/>
</dbReference>
<dbReference type="Pfam" id="PF07310">
    <property type="entry name" value="PAS_5"/>
    <property type="match status" value="1"/>
</dbReference>
<comment type="caution">
    <text evidence="1">The sequence shown here is derived from an EMBL/GenBank/DDBJ whole genome shotgun (WGS) entry which is preliminary data.</text>
</comment>